<feature type="transmembrane region" description="Helical" evidence="2">
    <location>
        <begin position="180"/>
        <end position="204"/>
    </location>
</feature>
<dbReference type="Proteomes" id="UP000315983">
    <property type="component" value="Unassembled WGS sequence"/>
</dbReference>
<feature type="region of interest" description="Disordered" evidence="1">
    <location>
        <begin position="1"/>
        <end position="27"/>
    </location>
</feature>
<dbReference type="Pfam" id="PF10067">
    <property type="entry name" value="DUF2306"/>
    <property type="match status" value="1"/>
</dbReference>
<feature type="transmembrane region" description="Helical" evidence="2">
    <location>
        <begin position="73"/>
        <end position="95"/>
    </location>
</feature>
<evidence type="ECO:0000313" key="4">
    <source>
        <dbReference type="Proteomes" id="UP000315983"/>
    </source>
</evidence>
<comment type="caution">
    <text evidence="3">The sequence shown here is derived from an EMBL/GenBank/DDBJ whole genome shotgun (WGS) entry which is preliminary data.</text>
</comment>
<dbReference type="AlphaFoldDB" id="A0A542XTG5"/>
<evidence type="ECO:0000256" key="2">
    <source>
        <dbReference type="SAM" id="Phobius"/>
    </source>
</evidence>
<feature type="transmembrane region" description="Helical" evidence="2">
    <location>
        <begin position="116"/>
        <end position="136"/>
    </location>
</feature>
<dbReference type="GeneID" id="93773469"/>
<feature type="transmembrane region" description="Helical" evidence="2">
    <location>
        <begin position="148"/>
        <end position="168"/>
    </location>
</feature>
<keyword evidence="2" id="KW-0812">Transmembrane</keyword>
<dbReference type="InterPro" id="IPR018750">
    <property type="entry name" value="DUF2306_membrane"/>
</dbReference>
<organism evidence="3 4">
    <name type="scientific">Salinispora arenicola</name>
    <dbReference type="NCBI Taxonomy" id="168697"/>
    <lineage>
        <taxon>Bacteria</taxon>
        <taxon>Bacillati</taxon>
        <taxon>Actinomycetota</taxon>
        <taxon>Actinomycetes</taxon>
        <taxon>Micromonosporales</taxon>
        <taxon>Micromonosporaceae</taxon>
        <taxon>Salinispora</taxon>
    </lineage>
</organism>
<feature type="transmembrane region" description="Helical" evidence="2">
    <location>
        <begin position="31"/>
        <end position="53"/>
    </location>
</feature>
<protein>
    <submittedName>
        <fullName evidence="3">Putative membrane protein DUF2306</fullName>
    </submittedName>
</protein>
<keyword evidence="2" id="KW-1133">Transmembrane helix</keyword>
<dbReference type="EMBL" id="VFOL01000001">
    <property type="protein sequence ID" value="TQL39094.1"/>
    <property type="molecule type" value="Genomic_DNA"/>
</dbReference>
<gene>
    <name evidence="3" type="ORF">FB564_4316</name>
</gene>
<accession>A0A542XTG5</accession>
<evidence type="ECO:0000313" key="3">
    <source>
        <dbReference type="EMBL" id="TQL39094.1"/>
    </source>
</evidence>
<dbReference type="RefSeq" id="WP_018585055.1">
    <property type="nucleotide sequence ID" value="NZ_BOQM01000028.1"/>
</dbReference>
<feature type="compositionally biased region" description="Basic and acidic residues" evidence="1">
    <location>
        <begin position="1"/>
        <end position="12"/>
    </location>
</feature>
<proteinExistence type="predicted"/>
<keyword evidence="2" id="KW-0472">Membrane</keyword>
<reference evidence="3 4" key="1">
    <citation type="submission" date="2019-06" db="EMBL/GenBank/DDBJ databases">
        <title>Sequencing the genomes of 1000 actinobacteria strains.</title>
        <authorList>
            <person name="Klenk H.-P."/>
        </authorList>
    </citation>
    <scope>NUCLEOTIDE SEQUENCE [LARGE SCALE GENOMIC DNA]</scope>
    <source>
        <strain evidence="3 4">DSM 44819</strain>
    </source>
</reference>
<evidence type="ECO:0000256" key="1">
    <source>
        <dbReference type="SAM" id="MobiDB-lite"/>
    </source>
</evidence>
<name>A0A542XTG5_SALAC</name>
<sequence>MTVANKESDVRPDGGGTRTRARANPPTRRSWLTPTWLGLFGFIVVAWVAAFVLPTYIGLDPAKARVALREDVWFHYPVVIVHVVTSAVALFAGCLQMSSKLRRYYPRAHRISGRMYLFAGVIPGGLSAATLIGINIQGAPADAGLSISVGNSAWALLWVTTGVLGWRYARRRRFADHRRIMIYSFALTVAILWTRPFAVAAFTIPGFRDEWFFENVGWIPWVTNLVIAQWWLNRTARRPIEVPAASR</sequence>